<evidence type="ECO:0000256" key="2">
    <source>
        <dbReference type="SAM" id="Phobius"/>
    </source>
</evidence>
<reference evidence="4 5" key="1">
    <citation type="submission" date="2018-02" db="EMBL/GenBank/DDBJ databases">
        <title>Genome sequence of the basidiomycete white-rot fungus Phlebia centrifuga.</title>
        <authorList>
            <person name="Granchi Z."/>
            <person name="Peng M."/>
            <person name="de Vries R.P."/>
            <person name="Hilden K."/>
            <person name="Makela M.R."/>
            <person name="Grigoriev I."/>
            <person name="Riley R."/>
        </authorList>
    </citation>
    <scope>NUCLEOTIDE SEQUENCE [LARGE SCALE GENOMIC DNA]</scope>
    <source>
        <strain evidence="4 5">FBCC195</strain>
    </source>
</reference>
<name>A0A2R6PVF6_9APHY</name>
<keyword evidence="2" id="KW-0472">Membrane</keyword>
<keyword evidence="2" id="KW-1133">Transmembrane helix</keyword>
<organism evidence="4 5">
    <name type="scientific">Hermanssonia centrifuga</name>
    <dbReference type="NCBI Taxonomy" id="98765"/>
    <lineage>
        <taxon>Eukaryota</taxon>
        <taxon>Fungi</taxon>
        <taxon>Dikarya</taxon>
        <taxon>Basidiomycota</taxon>
        <taxon>Agaricomycotina</taxon>
        <taxon>Agaricomycetes</taxon>
        <taxon>Polyporales</taxon>
        <taxon>Meruliaceae</taxon>
        <taxon>Hermanssonia</taxon>
    </lineage>
</organism>
<proteinExistence type="predicted"/>
<feature type="transmembrane region" description="Helical" evidence="2">
    <location>
        <begin position="212"/>
        <end position="236"/>
    </location>
</feature>
<feature type="transmembrane region" description="Helical" evidence="2">
    <location>
        <begin position="49"/>
        <end position="69"/>
    </location>
</feature>
<keyword evidence="2" id="KW-0812">Transmembrane</keyword>
<dbReference type="OrthoDB" id="3185525at2759"/>
<feature type="region of interest" description="Disordered" evidence="1">
    <location>
        <begin position="957"/>
        <end position="976"/>
    </location>
</feature>
<dbReference type="Proteomes" id="UP000186601">
    <property type="component" value="Unassembled WGS sequence"/>
</dbReference>
<evidence type="ECO:0000313" key="4">
    <source>
        <dbReference type="EMBL" id="PSR97577.1"/>
    </source>
</evidence>
<dbReference type="EMBL" id="MLYV02000433">
    <property type="protein sequence ID" value="PSR97577.1"/>
    <property type="molecule type" value="Genomic_DNA"/>
</dbReference>
<dbReference type="Pfam" id="PF20153">
    <property type="entry name" value="DUF6535"/>
    <property type="match status" value="1"/>
</dbReference>
<evidence type="ECO:0000256" key="1">
    <source>
        <dbReference type="SAM" id="MobiDB-lite"/>
    </source>
</evidence>
<sequence>MSDGGEGKADGTAAPSDALPGLTGWSGVEEYLRRYDDSMMKVYVEDIDTLLVFAGLFSAVLTAFVVISFQSLQEDNSQIAVQLLFRISSQLGQFEIMQPFLNSTTSAFRETPFRASSTARWINILWFLSLVFSLGSALFGILTKQWIREYLQWAQVAASPRDNVLVRQLRLEAWNDWKVPTGISAIPALLELAVVLFLVGLVVLLWTVDVIVAMVITIATVVLLMIVFAVTILPAIFHRCPYKSPTGWAFVIIHSSIARTVCYTCSLVACCWSQIASCISRHPHLSSKDSTSESTIGGFILPYPFASMAYRFRRFKNWRERDLSIDKLASREIFDFADVGVPHHEMRTVNKQRLIQDICEVLPLVRALAWVRRSTEDPRLLDHVAKSAQTLHGQRTYLAERYYTFFYVMRKLCSVNLARPQSLSELVDVLRSKAYKTVQSQSGDAYTFKGGVHHLTGGYFSPPIYTSLTDADSWILGHLLLGDTLASITRHIGFLYSGEKFMVLVSLLRPFLLVGYDDLFRTECRTQLAKMYTAMTTSIPSHYRRFRRTGIHAAILEILCSISDVGITDSDGATLITVKGPRVAYRDIDNEVDIAIQIFDQNEDYFDLEARHQFVMMADFVIRSLSEDCYASEDRLQALLQRMADAARLTLDKFQLNCGCYHDLPWIGSMLSCPEPVLSNLPSQALSTLLDVLEKSLFKAGSKYNCLITGEHVNENFAALMKRVEKRVPRSKPTRKTSGPMRVIVEGEGKAMSREHLALPVQPLQGFQSTPIVYAATSGVNNGSSSQIAGEYVSVEFEDSMVRPGGVGKNELKPGVSHFERPSRLDQVLTRTAQNEEVSLALPSRELPGYPYMEDGKLLPHESLSGRGAVVASLEHSSFLPVDPTDRDNIPAATGAAIYAEEGGHRIPLEAPSIHILGHSLTIPVARTASADAGGLLPSSHGASFKFHEVDEDSWSDISSSTWSLDDGTNVPSSSL</sequence>
<evidence type="ECO:0000259" key="3">
    <source>
        <dbReference type="Pfam" id="PF20153"/>
    </source>
</evidence>
<dbReference type="AlphaFoldDB" id="A0A2R6PVF6"/>
<feature type="domain" description="DUF6535" evidence="3">
    <location>
        <begin position="25"/>
        <end position="207"/>
    </location>
</feature>
<dbReference type="InterPro" id="IPR045338">
    <property type="entry name" value="DUF6535"/>
</dbReference>
<feature type="transmembrane region" description="Helical" evidence="2">
    <location>
        <begin position="188"/>
        <end position="206"/>
    </location>
</feature>
<evidence type="ECO:0000313" key="5">
    <source>
        <dbReference type="Proteomes" id="UP000186601"/>
    </source>
</evidence>
<protein>
    <recommendedName>
        <fullName evidence="3">DUF6535 domain-containing protein</fullName>
    </recommendedName>
</protein>
<gene>
    <name evidence="4" type="ORF">PHLCEN_2v4284</name>
</gene>
<feature type="transmembrane region" description="Helical" evidence="2">
    <location>
        <begin position="121"/>
        <end position="142"/>
    </location>
</feature>
<dbReference type="STRING" id="98765.A0A2R6PVF6"/>
<comment type="caution">
    <text evidence="4">The sequence shown here is derived from an EMBL/GenBank/DDBJ whole genome shotgun (WGS) entry which is preliminary data.</text>
</comment>
<keyword evidence="5" id="KW-1185">Reference proteome</keyword>
<accession>A0A2R6PVF6</accession>
<feature type="compositionally biased region" description="Low complexity" evidence="1">
    <location>
        <begin position="957"/>
        <end position="967"/>
    </location>
</feature>